<dbReference type="Gene3D" id="3.40.1160.10">
    <property type="entry name" value="Acetylglutamate kinase-like"/>
    <property type="match status" value="2"/>
</dbReference>
<dbReference type="SUPFAM" id="SSF53720">
    <property type="entry name" value="ALDH-like"/>
    <property type="match status" value="1"/>
</dbReference>
<proteinExistence type="predicted"/>
<feature type="domain" description="Aspartate/glutamate/uridylate kinase" evidence="2">
    <location>
        <begin position="152"/>
        <end position="239"/>
    </location>
</feature>
<dbReference type="GO" id="GO:0004350">
    <property type="term" value="F:glutamate-5-semialdehyde dehydrogenase activity"/>
    <property type="evidence" value="ECO:0007669"/>
    <property type="project" value="InterPro"/>
</dbReference>
<evidence type="ECO:0000259" key="1">
    <source>
        <dbReference type="Pfam" id="PF00171"/>
    </source>
</evidence>
<protein>
    <submittedName>
        <fullName evidence="3">Uncharacterized protein</fullName>
    </submittedName>
</protein>
<dbReference type="Proteomes" id="UP000822476">
    <property type="component" value="Unassembled WGS sequence"/>
</dbReference>
<organism evidence="3 4">
    <name type="scientific">Paragonimus skrjabini miyazakii</name>
    <dbReference type="NCBI Taxonomy" id="59628"/>
    <lineage>
        <taxon>Eukaryota</taxon>
        <taxon>Metazoa</taxon>
        <taxon>Spiralia</taxon>
        <taxon>Lophotrochozoa</taxon>
        <taxon>Platyhelminthes</taxon>
        <taxon>Trematoda</taxon>
        <taxon>Digenea</taxon>
        <taxon>Plagiorchiida</taxon>
        <taxon>Troglotremata</taxon>
        <taxon>Troglotrematidae</taxon>
        <taxon>Paragonimus</taxon>
    </lineage>
</organism>
<evidence type="ECO:0000313" key="4">
    <source>
        <dbReference type="Proteomes" id="UP000822476"/>
    </source>
</evidence>
<dbReference type="InterPro" id="IPR016163">
    <property type="entry name" value="Ald_DH_C"/>
</dbReference>
<evidence type="ECO:0000313" key="3">
    <source>
        <dbReference type="EMBL" id="KAF7261857.1"/>
    </source>
</evidence>
<name>A0A8S9ZCG5_9TREM</name>
<dbReference type="AlphaFoldDB" id="A0A8S9ZCG5"/>
<dbReference type="Gene3D" id="3.40.605.10">
    <property type="entry name" value="Aldehyde Dehydrogenase, Chain A, domain 1"/>
    <property type="match status" value="1"/>
</dbReference>
<comment type="caution">
    <text evidence="3">The sequence shown here is derived from an EMBL/GenBank/DDBJ whole genome shotgun (WGS) entry which is preliminary data.</text>
</comment>
<dbReference type="OrthoDB" id="1934954at2759"/>
<keyword evidence="4" id="KW-1185">Reference proteome</keyword>
<accession>A0A8S9ZCG5</accession>
<dbReference type="InterPro" id="IPR036393">
    <property type="entry name" value="AceGlu_kinase-like_sf"/>
</dbReference>
<evidence type="ECO:0000259" key="2">
    <source>
        <dbReference type="Pfam" id="PF00696"/>
    </source>
</evidence>
<dbReference type="InterPro" id="IPR016161">
    <property type="entry name" value="Ald_DH/histidinol_DH"/>
</dbReference>
<dbReference type="InterPro" id="IPR015590">
    <property type="entry name" value="Aldehyde_DH_dom"/>
</dbReference>
<dbReference type="EMBL" id="JTDE01000241">
    <property type="protein sequence ID" value="KAF7261857.1"/>
    <property type="molecule type" value="Genomic_DNA"/>
</dbReference>
<gene>
    <name evidence="3" type="ORF">EG68_00789</name>
</gene>
<dbReference type="PANTHER" id="PTHR11063:SF8">
    <property type="entry name" value="DELTA-1-PYRROLINE-5-CARBOXYLATE SYNTHASE"/>
    <property type="match status" value="1"/>
</dbReference>
<reference evidence="3" key="1">
    <citation type="submission" date="2019-07" db="EMBL/GenBank/DDBJ databases">
        <title>Annotation for the trematode Paragonimus miyazaki's.</title>
        <authorList>
            <person name="Choi Y.-J."/>
        </authorList>
    </citation>
    <scope>NUCLEOTIDE SEQUENCE</scope>
    <source>
        <strain evidence="3">Japan</strain>
    </source>
</reference>
<dbReference type="PROSITE" id="PS01223">
    <property type="entry name" value="PROA"/>
    <property type="match status" value="1"/>
</dbReference>
<dbReference type="Gene3D" id="3.40.309.10">
    <property type="entry name" value="Aldehyde Dehydrogenase, Chain A, domain 2"/>
    <property type="match status" value="1"/>
</dbReference>
<sequence>MFSARNTLVNQLHSRKAAGILSQLRLSMYSTGDVRDSSKLIRDRANLKDAHRIVVKLGSTVVTKADRSGLALGRLATVVEQMLDLCHEGKQCVLVTSGAIALGHHHLGRNAQDSSRGARAAIGMAEMVSLYGLLFEQYNLRTAANLDVPTIRDNDSLAARLAWELSSDVLLLVSDVDGVYTTPPGSPGAKLIEQYDVEPTGDCCNHLNGQTLSFGLSATDIGTGGMVNKVSAAVWTVRQVPALSVVTANGLLAKPGSEAKKTVQVLHRLAGEALESVNLPAAAIGLIDTRKDVERILGTRYTRPLIDLVIPRGSPAMIQNIRRIVNVAGTDVPVLGHGAGVCHVYVDKDADPDKAIRIVTDSKCDHPAACNAIETLLVHRAHIENQLLKHLCDHLKIHGVTLFAGPGLIRFGGHLSITMESASNLSFEYGNLHCTVNAVESIDEAAQHIALYGSGHTETIVTENRAVVDRLFRKVDSACVFHNVSTRFADGYRFGLGAEVGINTGHIHASCPVGADGLVTTKWILRGEGQCASDFGMSKQNFKHEKLPVS</sequence>
<dbReference type="SUPFAM" id="SSF53633">
    <property type="entry name" value="Carbamate kinase-like"/>
    <property type="match status" value="1"/>
</dbReference>
<dbReference type="InterPro" id="IPR020593">
    <property type="entry name" value="G-glutamylP_reductase_CS"/>
</dbReference>
<dbReference type="Pfam" id="PF00171">
    <property type="entry name" value="Aldedh"/>
    <property type="match status" value="1"/>
</dbReference>
<dbReference type="InterPro" id="IPR001048">
    <property type="entry name" value="Asp/Glu/Uridylate_kinase"/>
</dbReference>
<dbReference type="PANTHER" id="PTHR11063">
    <property type="entry name" value="GLUTAMATE SEMIALDEHYDE DEHYDROGENASE"/>
    <property type="match status" value="1"/>
</dbReference>
<dbReference type="InterPro" id="IPR016162">
    <property type="entry name" value="Ald_DH_N"/>
</dbReference>
<feature type="domain" description="Aldehyde dehydrogenase" evidence="1">
    <location>
        <begin position="243"/>
        <end position="395"/>
    </location>
</feature>
<dbReference type="Pfam" id="PF00696">
    <property type="entry name" value="AA_kinase"/>
    <property type="match status" value="1"/>
</dbReference>